<evidence type="ECO:0000313" key="3">
    <source>
        <dbReference type="Proteomes" id="UP000242525"/>
    </source>
</evidence>
<feature type="region of interest" description="Disordered" evidence="1">
    <location>
        <begin position="790"/>
        <end position="809"/>
    </location>
</feature>
<organism evidence="2 3">
    <name type="scientific">Geotrichum candidum</name>
    <name type="common">Oospora lactis</name>
    <name type="synonym">Dipodascus geotrichum</name>
    <dbReference type="NCBI Taxonomy" id="1173061"/>
    <lineage>
        <taxon>Eukaryota</taxon>
        <taxon>Fungi</taxon>
        <taxon>Dikarya</taxon>
        <taxon>Ascomycota</taxon>
        <taxon>Saccharomycotina</taxon>
        <taxon>Dipodascomycetes</taxon>
        <taxon>Dipodascales</taxon>
        <taxon>Dipodascaceae</taxon>
        <taxon>Geotrichum</taxon>
    </lineage>
</organism>
<dbReference type="GO" id="GO:0000964">
    <property type="term" value="P:mitochondrial RNA 5'-end processing"/>
    <property type="evidence" value="ECO:0007669"/>
    <property type="project" value="TreeGrafter"/>
</dbReference>
<feature type="region of interest" description="Disordered" evidence="1">
    <location>
        <begin position="49"/>
        <end position="90"/>
    </location>
</feature>
<accession>A0A0J9X3D8</accession>
<evidence type="ECO:0000256" key="1">
    <source>
        <dbReference type="SAM" id="MobiDB-lite"/>
    </source>
</evidence>
<sequence>MLARRLPAARTSLLISRSKTLKPFLGFTYARYYSSSADLDAIYNDFNSSVNKSSGNSRNTGKFKNKGKSSQNNADSSSNTNLPNKKRNDGVELIDRGSLRPFDIDNEISNNSSKTLFEDLDKIQSSQNNQSNNKKENNKHDKDHENSGSRVDKKEKSSDSLHKNNNHNNISHERNDRRPPRNKTNDRFKGVRAGDKPRGKNFKDQRKNVGNGSSDLDKKNNFFEKLTDLTNEKKMELAMAKSAKPSYNDIEFSITLDPKSFPLQKIEPSIPQDETPRLEHDLDRVLFSPGVHTIKDLRTNVYNFPPHLENIISIREFDFQNVPTFVPSAQDTVLADLTASQKLKYSTSTSSLTSVLTQLHFLISRFRPPNSSMLSNNFRNENTDFSYTAKKPVSVFLRWNPKTKTYALDADKSQDEEIILSLLGQVLEAKLTVPHHEFETFVKPLDESKPAPPAQPPKNVYHYSSCGDFALRSQIDCYDPRLPGTGVFDVKTRAVCAIRHDIGYAQIKEGSDYQIRKMNGQFESYEREHYDLIRSALFKYSLQARIGRMDGIFVAYHNIRKFFGFEYLPLEEIDQIYHSPRSYNATPSSSDQHDIACSIAEREFQISIGLLSKILNEVTAKYPEQSVNLLFRAPTSYQDVEAIGSGMVVMAHAMPDTVIDNIQNGLPVVPIKSESVPKNSKKGKSDGRNREEKLIKHNREQLETKTLVNLYEEKYYGKMFDTIGWVVNLVNHVDGTKMPVNKSPDPLPTEDWTATAEFAPIPDTQLGMMLQSILANTAYEKDARAAAIDASADSPPVSKGRTVAPVDTTRRSKEEIEAIVVEQLKKLGKPSELESTLRALDEKGHLHLLEHEKKFGGKKKIVWTSSSSSSA</sequence>
<dbReference type="InterPro" id="IPR013943">
    <property type="entry name" value="Pet127"/>
</dbReference>
<keyword evidence="3" id="KW-1185">Reference proteome</keyword>
<dbReference type="PANTHER" id="PTHR31014:SF0">
    <property type="entry name" value="MITOCHONDRIAL TRANSLATION SYSTEM COMPONENT PET127-RELATED"/>
    <property type="match status" value="1"/>
</dbReference>
<feature type="compositionally biased region" description="Basic and acidic residues" evidence="1">
    <location>
        <begin position="683"/>
        <end position="692"/>
    </location>
</feature>
<dbReference type="Proteomes" id="UP000242525">
    <property type="component" value="Unassembled WGS sequence"/>
</dbReference>
<protein>
    <submittedName>
        <fullName evidence="2">Similar to Saccharomyces cerevisiae YOR017W PET127 Protein with a role in 5'-end processing of mitochondrial RNAs</fullName>
    </submittedName>
</protein>
<gene>
    <name evidence="2" type="ORF">BN980_GECA01s09360g</name>
</gene>
<dbReference type="PANTHER" id="PTHR31014">
    <property type="entry name" value="MITOCHONDRIAL TRANSLATION SYSTEM COMPONENT PET127-RELATED"/>
    <property type="match status" value="1"/>
</dbReference>
<comment type="caution">
    <text evidence="2">The sequence shown here is derived from an EMBL/GenBank/DDBJ whole genome shotgun (WGS) entry which is preliminary data.</text>
</comment>
<name>A0A0J9X3D8_GEOCN</name>
<dbReference type="Pfam" id="PF08634">
    <property type="entry name" value="Pet127"/>
    <property type="match status" value="1"/>
</dbReference>
<dbReference type="AlphaFoldDB" id="A0A0J9X3D8"/>
<feature type="region of interest" description="Disordered" evidence="1">
    <location>
        <begin position="670"/>
        <end position="692"/>
    </location>
</feature>
<evidence type="ECO:0000313" key="2">
    <source>
        <dbReference type="EMBL" id="CDO51619.1"/>
    </source>
</evidence>
<dbReference type="OrthoDB" id="10249045at2759"/>
<feature type="region of interest" description="Disordered" evidence="1">
    <location>
        <begin position="125"/>
        <end position="219"/>
    </location>
</feature>
<feature type="compositionally biased region" description="Polar residues" evidence="1">
    <location>
        <begin position="49"/>
        <end position="60"/>
    </location>
</feature>
<proteinExistence type="predicted"/>
<feature type="compositionally biased region" description="Polar residues" evidence="1">
    <location>
        <begin position="68"/>
        <end position="83"/>
    </location>
</feature>
<feature type="compositionally biased region" description="Basic and acidic residues" evidence="1">
    <location>
        <begin position="133"/>
        <end position="162"/>
    </location>
</feature>
<feature type="compositionally biased region" description="Basic and acidic residues" evidence="1">
    <location>
        <begin position="170"/>
        <end position="207"/>
    </location>
</feature>
<dbReference type="EMBL" id="CCBN010000001">
    <property type="protein sequence ID" value="CDO51619.1"/>
    <property type="molecule type" value="Genomic_DNA"/>
</dbReference>
<dbReference type="GO" id="GO:0005740">
    <property type="term" value="C:mitochondrial envelope"/>
    <property type="evidence" value="ECO:0007669"/>
    <property type="project" value="TreeGrafter"/>
</dbReference>
<dbReference type="STRING" id="1173061.A0A0J9X3D8"/>
<reference evidence="2" key="1">
    <citation type="submission" date="2014-03" db="EMBL/GenBank/DDBJ databases">
        <authorList>
            <person name="Casaregola S."/>
        </authorList>
    </citation>
    <scope>NUCLEOTIDE SEQUENCE [LARGE SCALE GENOMIC DNA]</scope>
    <source>
        <strain evidence="2">CLIB 918</strain>
    </source>
</reference>